<keyword evidence="6" id="KW-0456">Lyase</keyword>
<evidence type="ECO:0000313" key="6">
    <source>
        <dbReference type="EMBL" id="SFV59279.1"/>
    </source>
</evidence>
<dbReference type="GO" id="GO:0015081">
    <property type="term" value="F:sodium ion transmembrane transporter activity"/>
    <property type="evidence" value="ECO:0007669"/>
    <property type="project" value="InterPro"/>
</dbReference>
<dbReference type="GO" id="GO:0036376">
    <property type="term" value="P:sodium ion export across plasma membrane"/>
    <property type="evidence" value="ECO:0007669"/>
    <property type="project" value="InterPro"/>
</dbReference>
<dbReference type="GO" id="GO:0016829">
    <property type="term" value="F:lyase activity"/>
    <property type="evidence" value="ECO:0007669"/>
    <property type="project" value="UniProtKB-KW"/>
</dbReference>
<evidence type="ECO:0000256" key="2">
    <source>
        <dbReference type="ARBA" id="ARBA00022475"/>
    </source>
</evidence>
<protein>
    <submittedName>
        <fullName evidence="6">Oxaloacetate decarboxylase gamma chain</fullName>
        <ecNumber evidence="6">4.1.1.3</ecNumber>
    </submittedName>
</protein>
<dbReference type="InterPro" id="IPR005899">
    <property type="entry name" value="Na_pump_deCOase"/>
</dbReference>
<keyword evidence="3" id="KW-0812">Transmembrane</keyword>
<evidence type="ECO:0000256" key="3">
    <source>
        <dbReference type="ARBA" id="ARBA00022692"/>
    </source>
</evidence>
<keyword evidence="4" id="KW-1133">Transmembrane helix</keyword>
<keyword evidence="5" id="KW-0472">Membrane</keyword>
<dbReference type="EC" id="4.1.1.3" evidence="6"/>
<evidence type="ECO:0000256" key="4">
    <source>
        <dbReference type="ARBA" id="ARBA00022989"/>
    </source>
</evidence>
<keyword evidence="2" id="KW-1003">Cell membrane</keyword>
<organism evidence="6">
    <name type="scientific">hydrothermal vent metagenome</name>
    <dbReference type="NCBI Taxonomy" id="652676"/>
    <lineage>
        <taxon>unclassified sequences</taxon>
        <taxon>metagenomes</taxon>
        <taxon>ecological metagenomes</taxon>
    </lineage>
</organism>
<evidence type="ECO:0000256" key="5">
    <source>
        <dbReference type="ARBA" id="ARBA00023136"/>
    </source>
</evidence>
<sequence>MVVVFIFLAILVELMKLQAKLIEKYFPEKRAASPAKSATPTVDESARTAAIIAAITEFNKNKSTKA</sequence>
<evidence type="ECO:0000256" key="1">
    <source>
        <dbReference type="ARBA" id="ARBA00004236"/>
    </source>
</evidence>
<dbReference type="EMBL" id="FPHC01000051">
    <property type="protein sequence ID" value="SFV59279.1"/>
    <property type="molecule type" value="Genomic_DNA"/>
</dbReference>
<gene>
    <name evidence="6" type="ORF">MNB_SV-6-1391</name>
</gene>
<dbReference type="AlphaFoldDB" id="A0A1W1C0F6"/>
<dbReference type="Pfam" id="PF04277">
    <property type="entry name" value="OAD_gamma"/>
    <property type="match status" value="1"/>
</dbReference>
<dbReference type="GO" id="GO:0005886">
    <property type="term" value="C:plasma membrane"/>
    <property type="evidence" value="ECO:0007669"/>
    <property type="project" value="UniProtKB-SubCell"/>
</dbReference>
<reference evidence="6" key="1">
    <citation type="submission" date="2016-10" db="EMBL/GenBank/DDBJ databases">
        <authorList>
            <person name="de Groot N.N."/>
        </authorList>
    </citation>
    <scope>NUCLEOTIDE SEQUENCE</scope>
</reference>
<name>A0A1W1C0F6_9ZZZZ</name>
<comment type="subcellular location">
    <subcellularLocation>
        <location evidence="1">Cell membrane</location>
    </subcellularLocation>
</comment>
<accession>A0A1W1C0F6</accession>
<proteinExistence type="predicted"/>